<name>G8TY22_SULAD</name>
<proteinExistence type="predicted"/>
<dbReference type="Pfam" id="PF00643">
    <property type="entry name" value="zf-B_box"/>
    <property type="match status" value="1"/>
</dbReference>
<gene>
    <name evidence="4" type="ordered locus">Sulac_0360</name>
</gene>
<reference evidence="4 5" key="2">
    <citation type="journal article" date="2012" name="Stand. Genomic Sci.">
        <title>Complete genome sequence of the moderately thermophilic mineral-sulfide-oxidizing firmicute Sulfobacillus acidophilus type strain (NAL(T)).</title>
        <authorList>
            <person name="Anderson I."/>
            <person name="Chertkov O."/>
            <person name="Chen A."/>
            <person name="Saunders E."/>
            <person name="Lapidus A."/>
            <person name="Nolan M."/>
            <person name="Lucas S."/>
            <person name="Hammon N."/>
            <person name="Deshpande S."/>
            <person name="Cheng J.F."/>
            <person name="Han C."/>
            <person name="Tapia R."/>
            <person name="Goodwin L.A."/>
            <person name="Pitluck S."/>
            <person name="Liolios K."/>
            <person name="Pagani I."/>
            <person name="Ivanova N."/>
            <person name="Mikhailova N."/>
            <person name="Pati A."/>
            <person name="Palaniappan K."/>
            <person name="Land M."/>
            <person name="Pan C."/>
            <person name="Rohde M."/>
            <person name="Pukall R."/>
            <person name="Goker M."/>
            <person name="Detter J.C."/>
            <person name="Woyke T."/>
            <person name="Bristow J."/>
            <person name="Eisen J.A."/>
            <person name="Markowitz V."/>
            <person name="Hugenholtz P."/>
            <person name="Kyrpides N.C."/>
            <person name="Klenk H.P."/>
            <person name="Mavromatis K."/>
        </authorList>
    </citation>
    <scope>NUCLEOTIDE SEQUENCE [LARGE SCALE GENOMIC DNA]</scope>
    <source>
        <strain evidence="5">ATCC 700253 / DSM 10332 / NAL</strain>
    </source>
</reference>
<dbReference type="InterPro" id="IPR036869">
    <property type="entry name" value="J_dom_sf"/>
</dbReference>
<dbReference type="InterPro" id="IPR000315">
    <property type="entry name" value="Znf_B-box"/>
</dbReference>
<evidence type="ECO:0000259" key="2">
    <source>
        <dbReference type="PROSITE" id="PS50076"/>
    </source>
</evidence>
<evidence type="ECO:0000256" key="1">
    <source>
        <dbReference type="ARBA" id="ARBA00022705"/>
    </source>
</evidence>
<dbReference type="SUPFAM" id="SSF46565">
    <property type="entry name" value="Chaperone J-domain"/>
    <property type="match status" value="1"/>
</dbReference>
<dbReference type="STRING" id="679936.Sulac_0360"/>
<dbReference type="AlphaFoldDB" id="G8TY22"/>
<accession>G8TY22</accession>
<evidence type="ECO:0000313" key="5">
    <source>
        <dbReference type="Proteomes" id="UP000005439"/>
    </source>
</evidence>
<dbReference type="PATRIC" id="fig|679936.5.peg.363"/>
<dbReference type="Gene3D" id="1.10.287.110">
    <property type="entry name" value="DnaJ domain"/>
    <property type="match status" value="1"/>
</dbReference>
<dbReference type="GO" id="GO:0006260">
    <property type="term" value="P:DNA replication"/>
    <property type="evidence" value="ECO:0007669"/>
    <property type="project" value="UniProtKB-KW"/>
</dbReference>
<dbReference type="Proteomes" id="UP000005439">
    <property type="component" value="Chromosome"/>
</dbReference>
<dbReference type="GO" id="GO:0008270">
    <property type="term" value="F:zinc ion binding"/>
    <property type="evidence" value="ECO:0007669"/>
    <property type="project" value="InterPro"/>
</dbReference>
<evidence type="ECO:0000259" key="3">
    <source>
        <dbReference type="PROSITE" id="PS50119"/>
    </source>
</evidence>
<keyword evidence="4" id="KW-0346">Stress response</keyword>
<evidence type="ECO:0000313" key="4">
    <source>
        <dbReference type="EMBL" id="AEW03929.1"/>
    </source>
</evidence>
<organism evidence="4 5">
    <name type="scientific">Sulfobacillus acidophilus (strain ATCC 700253 / DSM 10332 / NAL)</name>
    <dbReference type="NCBI Taxonomy" id="679936"/>
    <lineage>
        <taxon>Bacteria</taxon>
        <taxon>Bacillati</taxon>
        <taxon>Bacillota</taxon>
        <taxon>Clostridia</taxon>
        <taxon>Eubacteriales</taxon>
        <taxon>Clostridiales Family XVII. Incertae Sedis</taxon>
        <taxon>Sulfobacillus</taxon>
    </lineage>
</organism>
<keyword evidence="1" id="KW-0235">DNA replication</keyword>
<dbReference type="PROSITE" id="PS50076">
    <property type="entry name" value="DNAJ_2"/>
    <property type="match status" value="1"/>
</dbReference>
<sequence>MATLRDPWTILGLAPGTPWDAVRTRYVQLIRQHHPDRYADNPDEQRRQEELTKDIIWAYHELEKRQLKFSARPRPAARPSPPAWTPTRMTCARHGRWAVIFCTVCGEPLCTRCDSALTGFCPRHRSQRRGVH</sequence>
<dbReference type="InterPro" id="IPR001623">
    <property type="entry name" value="DnaJ_domain"/>
</dbReference>
<protein>
    <submittedName>
        <fullName evidence="4">Heat shock protein DnaJ domain protein</fullName>
    </submittedName>
</protein>
<feature type="domain" description="B box-type" evidence="3">
    <location>
        <begin position="86"/>
        <end position="132"/>
    </location>
</feature>
<feature type="domain" description="J" evidence="2">
    <location>
        <begin position="6"/>
        <end position="67"/>
    </location>
</feature>
<dbReference type="SMART" id="SM00271">
    <property type="entry name" value="DnaJ"/>
    <property type="match status" value="1"/>
</dbReference>
<dbReference type="KEGG" id="sap:Sulac_0360"/>
<dbReference type="PROSITE" id="PS50119">
    <property type="entry name" value="ZF_BBOX"/>
    <property type="match status" value="1"/>
</dbReference>
<dbReference type="EMBL" id="CP003179">
    <property type="protein sequence ID" value="AEW03929.1"/>
    <property type="molecule type" value="Genomic_DNA"/>
</dbReference>
<keyword evidence="5" id="KW-1185">Reference proteome</keyword>
<dbReference type="CDD" id="cd06257">
    <property type="entry name" value="DnaJ"/>
    <property type="match status" value="1"/>
</dbReference>
<reference evidence="5" key="1">
    <citation type="submission" date="2011-12" db="EMBL/GenBank/DDBJ databases">
        <title>The complete genome of chromosome of Sulfobacillus acidophilus DSM 10332.</title>
        <authorList>
            <person name="Lucas S."/>
            <person name="Han J."/>
            <person name="Lapidus A."/>
            <person name="Bruce D."/>
            <person name="Goodwin L."/>
            <person name="Pitluck S."/>
            <person name="Peters L."/>
            <person name="Kyrpides N."/>
            <person name="Mavromatis K."/>
            <person name="Ivanova N."/>
            <person name="Mikhailova N."/>
            <person name="Chertkov O."/>
            <person name="Saunders E."/>
            <person name="Detter J.C."/>
            <person name="Tapia R."/>
            <person name="Han C."/>
            <person name="Land M."/>
            <person name="Hauser L."/>
            <person name="Markowitz V."/>
            <person name="Cheng J.-F."/>
            <person name="Hugenholtz P."/>
            <person name="Woyke T."/>
            <person name="Wu D."/>
            <person name="Pukall R."/>
            <person name="Gehrich-Schroeter G."/>
            <person name="Schneider S."/>
            <person name="Klenk H.-P."/>
            <person name="Eisen J.A."/>
        </authorList>
    </citation>
    <scope>NUCLEOTIDE SEQUENCE [LARGE SCALE GENOMIC DNA]</scope>
    <source>
        <strain evidence="5">ATCC 700253 / DSM 10332 / NAL</strain>
    </source>
</reference>
<dbReference type="SUPFAM" id="SSF57845">
    <property type="entry name" value="B-box zinc-binding domain"/>
    <property type="match status" value="1"/>
</dbReference>
<dbReference type="HOGENOM" id="CLU_1916003_0_0_9"/>